<evidence type="ECO:0000256" key="1">
    <source>
        <dbReference type="ARBA" id="ARBA00004429"/>
    </source>
</evidence>
<feature type="transmembrane region" description="Helical" evidence="11">
    <location>
        <begin position="202"/>
        <end position="231"/>
    </location>
</feature>
<dbReference type="Proteomes" id="UP000069926">
    <property type="component" value="Chromosome"/>
</dbReference>
<feature type="transmembrane region" description="Helical" evidence="11">
    <location>
        <begin position="12"/>
        <end position="39"/>
    </location>
</feature>
<feature type="transmembrane region" description="Helical" evidence="11">
    <location>
        <begin position="331"/>
        <end position="354"/>
    </location>
</feature>
<dbReference type="GO" id="GO:0022857">
    <property type="term" value="F:transmembrane transporter activity"/>
    <property type="evidence" value="ECO:0007669"/>
    <property type="project" value="InterPro"/>
</dbReference>
<dbReference type="OrthoDB" id="7066776at2"/>
<dbReference type="PATRIC" id="fig|634113.3.peg.378"/>
<feature type="transmembrane region" description="Helical" evidence="11">
    <location>
        <begin position="507"/>
        <end position="528"/>
    </location>
</feature>
<dbReference type="PROSITE" id="PS50928">
    <property type="entry name" value="ABC_TM1"/>
    <property type="match status" value="2"/>
</dbReference>
<reference evidence="13 14" key="1">
    <citation type="submission" date="2016-01" db="EMBL/GenBank/DDBJ databases">
        <title>Genome sequence of Ca. Arsenophonus lipopteni, the exclusive symbiont of a blood sucking fly Lipoptena cervi (Diptera: Hippoboscidae).</title>
        <authorList>
            <person name="Novakova E."/>
            <person name="Hypsa V."/>
            <person name="Nguyen P."/>
            <person name="Husnik F."/>
            <person name="Darby A.C."/>
        </authorList>
    </citation>
    <scope>NUCLEOTIDE SEQUENCE [LARGE SCALE GENOMIC DNA]</scope>
    <source>
        <strain evidence="13 14">CB</strain>
    </source>
</reference>
<feature type="transmembrane region" description="Helical" evidence="11">
    <location>
        <begin position="91"/>
        <end position="117"/>
    </location>
</feature>
<evidence type="ECO:0000256" key="7">
    <source>
        <dbReference type="ARBA" id="ARBA00022692"/>
    </source>
</evidence>
<dbReference type="Gene3D" id="1.10.3720.10">
    <property type="entry name" value="MetI-like"/>
    <property type="match status" value="2"/>
</dbReference>
<evidence type="ECO:0000256" key="10">
    <source>
        <dbReference type="ARBA" id="ARBA00023136"/>
    </source>
</evidence>
<keyword evidence="5" id="KW-1003">Cell membrane</keyword>
<dbReference type="InterPro" id="IPR000515">
    <property type="entry name" value="MetI-like"/>
</dbReference>
<evidence type="ECO:0000256" key="9">
    <source>
        <dbReference type="ARBA" id="ARBA00022989"/>
    </source>
</evidence>
<dbReference type="GO" id="GO:0015888">
    <property type="term" value="P:thiamine transport"/>
    <property type="evidence" value="ECO:0007669"/>
    <property type="project" value="InterPro"/>
</dbReference>
<dbReference type="PANTHER" id="PTHR30183">
    <property type="entry name" value="MOLYBDENUM TRANSPORT SYSTEM PERMEASE PROTEIN MODB"/>
    <property type="match status" value="1"/>
</dbReference>
<dbReference type="PANTHER" id="PTHR30183:SF9">
    <property type="entry name" value="THIAMINE TRANSPORT SYSTEM PERMEASE PROTEIN THIP"/>
    <property type="match status" value="1"/>
</dbReference>
<evidence type="ECO:0000256" key="4">
    <source>
        <dbReference type="ARBA" id="ARBA00022448"/>
    </source>
</evidence>
<evidence type="ECO:0000256" key="8">
    <source>
        <dbReference type="ARBA" id="ARBA00022737"/>
    </source>
</evidence>
<dbReference type="CDD" id="cd06261">
    <property type="entry name" value="TM_PBP2"/>
    <property type="match status" value="1"/>
</dbReference>
<keyword evidence="14" id="KW-1185">Reference proteome</keyword>
<evidence type="ECO:0000256" key="3">
    <source>
        <dbReference type="ARBA" id="ARBA00016947"/>
    </source>
</evidence>
<accession>A0A120HPV9</accession>
<comment type="subunit">
    <text evidence="2">The complex is composed of two ATP-binding proteins (ThiQ), two transmembrane proteins (ThiP) and a solute-binding protein (ThiB).</text>
</comment>
<dbReference type="EMBL" id="CP013920">
    <property type="protein sequence ID" value="AMA64966.1"/>
    <property type="molecule type" value="Genomic_DNA"/>
</dbReference>
<dbReference type="InterPro" id="IPR005947">
    <property type="entry name" value="ThiP_ABC_transpt"/>
</dbReference>
<keyword evidence="6" id="KW-0997">Cell inner membrane</keyword>
<protein>
    <recommendedName>
        <fullName evidence="3">Thiamine transport system permease protein ThiP</fullName>
    </recommendedName>
</protein>
<comment type="subcellular location">
    <subcellularLocation>
        <location evidence="1">Cell inner membrane</location>
        <topology evidence="1">Multi-pass membrane protein</topology>
    </subcellularLocation>
    <subcellularLocation>
        <location evidence="11">Cell membrane</location>
        <topology evidence="11">Multi-pass membrane protein</topology>
    </subcellularLocation>
</comment>
<keyword evidence="8" id="KW-0677">Repeat</keyword>
<dbReference type="RefSeq" id="WP_066283489.1">
    <property type="nucleotide sequence ID" value="NZ_CP013920.1"/>
</dbReference>
<evidence type="ECO:0000313" key="14">
    <source>
        <dbReference type="Proteomes" id="UP000069926"/>
    </source>
</evidence>
<dbReference type="STRING" id="634113.AUT07_00393"/>
<feature type="transmembrane region" description="Helical" evidence="11">
    <location>
        <begin position="243"/>
        <end position="268"/>
    </location>
</feature>
<comment type="similarity">
    <text evidence="11">Belongs to the binding-protein-dependent transport system permease family.</text>
</comment>
<name>A0A120HPV9_9GAMM</name>
<dbReference type="KEGG" id="asy:AUT07_00393"/>
<dbReference type="SUPFAM" id="SSF161098">
    <property type="entry name" value="MetI-like"/>
    <property type="match status" value="2"/>
</dbReference>
<dbReference type="NCBIfam" id="TIGR01253">
    <property type="entry name" value="thiP"/>
    <property type="match status" value="1"/>
</dbReference>
<feature type="domain" description="ABC transmembrane type-1" evidence="12">
    <location>
        <begin position="56"/>
        <end position="261"/>
    </location>
</feature>
<keyword evidence="4 11" id="KW-0813">Transport</keyword>
<evidence type="ECO:0000313" key="13">
    <source>
        <dbReference type="EMBL" id="AMA64966.1"/>
    </source>
</evidence>
<feature type="transmembrane region" description="Helical" evidence="11">
    <location>
        <begin position="51"/>
        <end position="79"/>
    </location>
</feature>
<feature type="transmembrane region" description="Helical" evidence="11">
    <location>
        <begin position="366"/>
        <end position="394"/>
    </location>
</feature>
<evidence type="ECO:0000256" key="2">
    <source>
        <dbReference type="ARBA" id="ARBA00011650"/>
    </source>
</evidence>
<feature type="transmembrane region" description="Helical" evidence="11">
    <location>
        <begin position="465"/>
        <end position="484"/>
    </location>
</feature>
<dbReference type="GO" id="GO:0005886">
    <property type="term" value="C:plasma membrane"/>
    <property type="evidence" value="ECO:0007669"/>
    <property type="project" value="UniProtKB-SubCell"/>
</dbReference>
<gene>
    <name evidence="13" type="primary">cysW</name>
    <name evidence="13" type="ORF">AUT07_00393</name>
</gene>
<dbReference type="AlphaFoldDB" id="A0A120HPV9"/>
<keyword evidence="7 11" id="KW-0812">Transmembrane</keyword>
<keyword evidence="10 11" id="KW-0472">Membrane</keyword>
<dbReference type="InterPro" id="IPR035906">
    <property type="entry name" value="MetI-like_sf"/>
</dbReference>
<dbReference type="Pfam" id="PF00528">
    <property type="entry name" value="BPD_transp_1"/>
    <property type="match status" value="1"/>
</dbReference>
<evidence type="ECO:0000256" key="5">
    <source>
        <dbReference type="ARBA" id="ARBA00022475"/>
    </source>
</evidence>
<sequence>MAKCCQPKVSNSIWPGIVISIILISITVVIFSSLLFFFSKIRWEEFIYDGYLFYVIKFTFIQASISTGLAIIPAIFLAKALFRRHFLGRKLLLHLCSITLVLPVLVTILGLLTVYGRMGWIFKLCNLLGINYNFTPYGLKGIVLAHIFFNFPLASKILLFSLENISVEQRQLAAQLGMNQWHIFCIIEWPYLRRQILPICTLIFMLCFTSFATVLILGGGPNVTTIALAIYQSLSYDFDLNKAAVLALIQLFFCLSVALLNQNLNIIISVGNSHNLKWKHLNDSNLLKLWDTLIISITIIFLIPPLLAIIIDSLNFRLLQVLHNIKLLQAFTNSILISINSGILCVICTVMLLWSIRELRLRHSIFFCRILEVSGLLIFSISDLVLATGLFLLLHNFINLSYLTYSLLILTNALMAIPYAFKILENPMYDLAERYNLLCISLNIKGINRFNLIELKSLKKTIGQAFSFACMLSIGDFGVISLFGNENFLTLPYYLYQQLSSYRNNDAAVTVLIILLLCFSLFILIKYLSGKKYD</sequence>
<organism evidence="13 14">
    <name type="scientific">Candidatus Arsenophonus lipoptenae</name>
    <dbReference type="NCBI Taxonomy" id="634113"/>
    <lineage>
        <taxon>Bacteria</taxon>
        <taxon>Pseudomonadati</taxon>
        <taxon>Pseudomonadota</taxon>
        <taxon>Gammaproteobacteria</taxon>
        <taxon>Enterobacterales</taxon>
        <taxon>Morganellaceae</taxon>
        <taxon>Arsenophonus</taxon>
    </lineage>
</organism>
<evidence type="ECO:0000259" key="12">
    <source>
        <dbReference type="PROSITE" id="PS50928"/>
    </source>
</evidence>
<keyword evidence="9 11" id="KW-1133">Transmembrane helix</keyword>
<feature type="transmembrane region" description="Helical" evidence="11">
    <location>
        <begin position="400"/>
        <end position="421"/>
    </location>
</feature>
<feature type="transmembrane region" description="Helical" evidence="11">
    <location>
        <begin position="289"/>
        <end position="311"/>
    </location>
</feature>
<evidence type="ECO:0000256" key="11">
    <source>
        <dbReference type="RuleBase" id="RU363032"/>
    </source>
</evidence>
<evidence type="ECO:0000256" key="6">
    <source>
        <dbReference type="ARBA" id="ARBA00022519"/>
    </source>
</evidence>
<proteinExistence type="inferred from homology"/>
<feature type="domain" description="ABC transmembrane type-1" evidence="12">
    <location>
        <begin position="331"/>
        <end position="525"/>
    </location>
</feature>
<feature type="transmembrane region" description="Helical" evidence="11">
    <location>
        <begin position="137"/>
        <end position="162"/>
    </location>
</feature>